<sequence>MIRHFMASKVFKEPKGCEVWRKEEIDGPNQTKTQRAQADHWFAWQRINGLTRNLIRKVQTIPEQFVPFEYIIEENHPYLAGKTLEAHIQQGTLFVVDLWEISLNEQKTIPGYFFKDDALLLHKAIHQFVYEYAAHHYGNDDVNVQQDHEIQSFRQELLLPRRTNGNGGCGMNGISEFTSIENLVEVLTGFIYICSVEHSAANYPAYDQFAFPPNMPDILHGQPEEEMNDLDEAMPTGKELFYIIGAKRTGTQVLTNSLGNYEDSYLKTMDSDGKAFVKKFQQNLLGVTEQINQRNNDITAGNNGKEIKEYPYEWLLPENVLNSINI</sequence>
<feature type="domain" description="Lipoxygenase" evidence="4">
    <location>
        <begin position="1"/>
        <end position="326"/>
    </location>
</feature>
<accession>A0A8W8JFB5</accession>
<evidence type="ECO:0000313" key="6">
    <source>
        <dbReference type="Proteomes" id="UP000005408"/>
    </source>
</evidence>
<dbReference type="PROSITE" id="PS51393">
    <property type="entry name" value="LIPOXYGENASE_3"/>
    <property type="match status" value="1"/>
</dbReference>
<proteinExistence type="predicted"/>
<dbReference type="PANTHER" id="PTHR11771">
    <property type="entry name" value="LIPOXYGENASE"/>
    <property type="match status" value="1"/>
</dbReference>
<dbReference type="Gene3D" id="1.20.245.10">
    <property type="entry name" value="Lipoxygenase-1, Domain 5"/>
    <property type="match status" value="1"/>
</dbReference>
<dbReference type="SUPFAM" id="SSF48484">
    <property type="entry name" value="Lipoxigenase"/>
    <property type="match status" value="2"/>
</dbReference>
<reference evidence="5" key="1">
    <citation type="submission" date="2022-08" db="UniProtKB">
        <authorList>
            <consortium name="EnsemblMetazoa"/>
        </authorList>
    </citation>
    <scope>IDENTIFICATION</scope>
    <source>
        <strain evidence="5">05x7-T-G4-1.051#20</strain>
    </source>
</reference>
<dbReference type="InterPro" id="IPR000907">
    <property type="entry name" value="LipOase"/>
</dbReference>
<name>A0A8W8JFB5_MAGGI</name>
<dbReference type="Proteomes" id="UP000005408">
    <property type="component" value="Unassembled WGS sequence"/>
</dbReference>
<dbReference type="GO" id="GO:0034440">
    <property type="term" value="P:lipid oxidation"/>
    <property type="evidence" value="ECO:0007669"/>
    <property type="project" value="InterPro"/>
</dbReference>
<dbReference type="InterPro" id="IPR036226">
    <property type="entry name" value="LipOase_C_sf"/>
</dbReference>
<protein>
    <recommendedName>
        <fullName evidence="4">Lipoxygenase domain-containing protein</fullName>
    </recommendedName>
</protein>
<dbReference type="InterPro" id="IPR013819">
    <property type="entry name" value="LipOase_C"/>
</dbReference>
<evidence type="ECO:0000256" key="2">
    <source>
        <dbReference type="ARBA" id="ARBA00022964"/>
    </source>
</evidence>
<keyword evidence="1" id="KW-0479">Metal-binding</keyword>
<dbReference type="GO" id="GO:0046872">
    <property type="term" value="F:metal ion binding"/>
    <property type="evidence" value="ECO:0007669"/>
    <property type="project" value="UniProtKB-KW"/>
</dbReference>
<organism evidence="5 6">
    <name type="scientific">Magallana gigas</name>
    <name type="common">Pacific oyster</name>
    <name type="synonym">Crassostrea gigas</name>
    <dbReference type="NCBI Taxonomy" id="29159"/>
    <lineage>
        <taxon>Eukaryota</taxon>
        <taxon>Metazoa</taxon>
        <taxon>Spiralia</taxon>
        <taxon>Lophotrochozoa</taxon>
        <taxon>Mollusca</taxon>
        <taxon>Bivalvia</taxon>
        <taxon>Autobranchia</taxon>
        <taxon>Pteriomorphia</taxon>
        <taxon>Ostreida</taxon>
        <taxon>Ostreoidea</taxon>
        <taxon>Ostreidae</taxon>
        <taxon>Magallana</taxon>
    </lineage>
</organism>
<evidence type="ECO:0000259" key="4">
    <source>
        <dbReference type="PROSITE" id="PS51393"/>
    </source>
</evidence>
<keyword evidence="3" id="KW-0560">Oxidoreductase</keyword>
<dbReference type="EnsemblMetazoa" id="G18144.1">
    <property type="protein sequence ID" value="G18144.1:cds"/>
    <property type="gene ID" value="G18144"/>
</dbReference>
<dbReference type="Pfam" id="PF00305">
    <property type="entry name" value="Lipoxygenase"/>
    <property type="match status" value="1"/>
</dbReference>
<dbReference type="GO" id="GO:0016702">
    <property type="term" value="F:oxidoreductase activity, acting on single donors with incorporation of molecular oxygen, incorporation of two atoms of oxygen"/>
    <property type="evidence" value="ECO:0007669"/>
    <property type="project" value="InterPro"/>
</dbReference>
<keyword evidence="6" id="KW-1185">Reference proteome</keyword>
<evidence type="ECO:0000256" key="1">
    <source>
        <dbReference type="ARBA" id="ARBA00022723"/>
    </source>
</evidence>
<dbReference type="AlphaFoldDB" id="A0A8W8JFB5"/>
<keyword evidence="2" id="KW-0223">Dioxygenase</keyword>
<evidence type="ECO:0000313" key="5">
    <source>
        <dbReference type="EnsemblMetazoa" id="G18144.1:cds"/>
    </source>
</evidence>
<evidence type="ECO:0000256" key="3">
    <source>
        <dbReference type="ARBA" id="ARBA00023002"/>
    </source>
</evidence>